<sequence length="75" mass="8717">MSFSGSTPSLLPLVRSPCFSLVEQAKVRFHHFSKIRRRVYEIPGQLRGFTKGLESVCRSRLIGRIYRTRRHGSIR</sequence>
<dbReference type="EMBL" id="MZ571830">
    <property type="protein sequence ID" value="UEP19565.1"/>
    <property type="molecule type" value="Genomic_DNA"/>
</dbReference>
<name>A0AAE8YE09_9CAUD</name>
<organism evidence="1 2">
    <name type="scientific">Klebsiella phage vB_KpnS-VAC51</name>
    <dbReference type="NCBI Taxonomy" id="2866698"/>
    <lineage>
        <taxon>Viruses</taxon>
        <taxon>Duplodnaviria</taxon>
        <taxon>Heunggongvirae</taxon>
        <taxon>Uroviricota</taxon>
        <taxon>Caudoviricetes</taxon>
        <taxon>Demerecviridae</taxon>
        <taxon>Sugarlandvirus</taxon>
        <taxon>Sugarlandvirus VAC51</taxon>
    </lineage>
</organism>
<reference evidence="1 2" key="1">
    <citation type="submission" date="2021-07" db="EMBL/GenBank/DDBJ databases">
        <authorList>
            <person name="Bleriot I."/>
            <person name="Blasco L."/>
            <person name="Pacios O."/>
            <person name="Fernandez-Garcia L."/>
            <person name="Ambroa A."/>
            <person name="Lopez M."/>
            <person name="Ortiz-Cartagena C."/>
            <person name="Fernandez-Cuenca F."/>
            <person name="Oteo J."/>
            <person name="Pascual A."/>
            <person name="Martinez-Martinez L."/>
            <person name="Domingo-Calap P."/>
            <person name="Wood T.K."/>
            <person name="Tomas M."/>
        </authorList>
    </citation>
    <scope>NUCLEOTIDE SEQUENCE [LARGE SCALE GENOMIC DNA]</scope>
</reference>
<proteinExistence type="predicted"/>
<evidence type="ECO:0000313" key="2">
    <source>
        <dbReference type="Proteomes" id="UP000828387"/>
    </source>
</evidence>
<protein>
    <submittedName>
        <fullName evidence="1">Uncharacterized protein</fullName>
    </submittedName>
</protein>
<keyword evidence="2" id="KW-1185">Reference proteome</keyword>
<evidence type="ECO:0000313" key="1">
    <source>
        <dbReference type="EMBL" id="UEP19565.1"/>
    </source>
</evidence>
<accession>A0AAE8YE09</accession>
<dbReference type="Proteomes" id="UP000828387">
    <property type="component" value="Segment"/>
</dbReference>